<dbReference type="PANTHER" id="PTHR34580">
    <property type="match status" value="1"/>
</dbReference>
<name>A0A172TW86_9BACT</name>
<dbReference type="EMBL" id="CP011390">
    <property type="protein sequence ID" value="ANE51266.1"/>
    <property type="molecule type" value="Genomic_DNA"/>
</dbReference>
<dbReference type="RefSeq" id="WP_066405113.1">
    <property type="nucleotide sequence ID" value="NZ_CP011390.1"/>
</dbReference>
<dbReference type="Proteomes" id="UP000077177">
    <property type="component" value="Chromosome"/>
</dbReference>
<dbReference type="AlphaFoldDB" id="A0A172TW86"/>
<dbReference type="Pfam" id="PF08279">
    <property type="entry name" value="HTH_11"/>
    <property type="match status" value="1"/>
</dbReference>
<gene>
    <name evidence="4" type="ORF">SY85_12860</name>
</gene>
<proteinExistence type="predicted"/>
<evidence type="ECO:0000259" key="3">
    <source>
        <dbReference type="PROSITE" id="PS51000"/>
    </source>
</evidence>
<keyword evidence="2" id="KW-0804">Transcription</keyword>
<dbReference type="STRING" id="1492898.SY85_12860"/>
<dbReference type="PANTHER" id="PTHR34580:SF1">
    <property type="entry name" value="PROTEIN PAFC"/>
    <property type="match status" value="1"/>
</dbReference>
<keyword evidence="5" id="KW-1185">Reference proteome</keyword>
<dbReference type="PROSITE" id="PS52050">
    <property type="entry name" value="WYL"/>
    <property type="match status" value="1"/>
</dbReference>
<dbReference type="Gene3D" id="1.10.10.10">
    <property type="entry name" value="Winged helix-like DNA-binding domain superfamily/Winged helix DNA-binding domain"/>
    <property type="match status" value="1"/>
</dbReference>
<dbReference type="KEGG" id="fla:SY85_12860"/>
<dbReference type="Pfam" id="PF13280">
    <property type="entry name" value="WYL"/>
    <property type="match status" value="1"/>
</dbReference>
<feature type="domain" description="HTH deoR-type" evidence="3">
    <location>
        <begin position="3"/>
        <end position="60"/>
    </location>
</feature>
<keyword evidence="1" id="KW-0805">Transcription regulation</keyword>
<evidence type="ECO:0000313" key="4">
    <source>
        <dbReference type="EMBL" id="ANE51266.1"/>
    </source>
</evidence>
<dbReference type="OrthoDB" id="9815009at2"/>
<evidence type="ECO:0000256" key="2">
    <source>
        <dbReference type="ARBA" id="ARBA00023163"/>
    </source>
</evidence>
<protein>
    <submittedName>
        <fullName evidence="4">DeoR faimly transcriptional regulator</fullName>
    </submittedName>
</protein>
<dbReference type="InterPro" id="IPR036388">
    <property type="entry name" value="WH-like_DNA-bd_sf"/>
</dbReference>
<dbReference type="PROSITE" id="PS51000">
    <property type="entry name" value="HTH_DEOR_2"/>
    <property type="match status" value="1"/>
</dbReference>
<organism evidence="4 5">
    <name type="scientific">Flavisolibacter tropicus</name>
    <dbReference type="NCBI Taxonomy" id="1492898"/>
    <lineage>
        <taxon>Bacteria</taxon>
        <taxon>Pseudomonadati</taxon>
        <taxon>Bacteroidota</taxon>
        <taxon>Chitinophagia</taxon>
        <taxon>Chitinophagales</taxon>
        <taxon>Chitinophagaceae</taxon>
        <taxon>Flavisolibacter</taxon>
    </lineage>
</organism>
<dbReference type="PATRIC" id="fig|1492898.3.peg.2772"/>
<evidence type="ECO:0000313" key="5">
    <source>
        <dbReference type="Proteomes" id="UP000077177"/>
    </source>
</evidence>
<sequence>MNRIDRLLAIVTFLQSKKYVSAEAIADKFNISIRTVYRDIKALCEQGIPVSFEQHKGYFIVQGFFLPPVSFSTEEANALLLMEKVMEGFADKSIWKHYSSALNKIKSVLRGQQKEQIEALSNNMRFHVPDCFAPDYEYLSLLQTAIASRTVIQLEYQNNKAEISKRKVEPIGLVFYAFAWHLIGWCQYRKDYRDFRVSRILKIQATSEPFTQQNLMELNDYIIMHALTTSPAPKESASR</sequence>
<dbReference type="InterPro" id="IPR026881">
    <property type="entry name" value="WYL_dom"/>
</dbReference>
<reference evidence="5" key="1">
    <citation type="submission" date="2015-01" db="EMBL/GenBank/DDBJ databases">
        <title>Flavisolibacter sp./LCS9/ whole genome sequencing.</title>
        <authorList>
            <person name="Kim M.K."/>
            <person name="Srinivasan S."/>
            <person name="Lee J.-J."/>
        </authorList>
    </citation>
    <scope>NUCLEOTIDE SEQUENCE [LARGE SCALE GENOMIC DNA]</scope>
    <source>
        <strain evidence="5">LCS9</strain>
    </source>
</reference>
<evidence type="ECO:0000256" key="1">
    <source>
        <dbReference type="ARBA" id="ARBA00023015"/>
    </source>
</evidence>
<dbReference type="InterPro" id="IPR001034">
    <property type="entry name" value="DeoR_HTH"/>
</dbReference>
<dbReference type="GO" id="GO:0003700">
    <property type="term" value="F:DNA-binding transcription factor activity"/>
    <property type="evidence" value="ECO:0007669"/>
    <property type="project" value="InterPro"/>
</dbReference>
<dbReference type="InterPro" id="IPR051534">
    <property type="entry name" value="CBASS_pafABC_assoc_protein"/>
</dbReference>
<accession>A0A172TW86</accession>
<dbReference type="InterPro" id="IPR036390">
    <property type="entry name" value="WH_DNA-bd_sf"/>
</dbReference>
<dbReference type="InterPro" id="IPR013196">
    <property type="entry name" value="HTH_11"/>
</dbReference>
<reference evidence="4 5" key="2">
    <citation type="journal article" date="2016" name="Int. J. Syst. Evol. Microbiol.">
        <title>Flavisolibacter tropicus sp. nov., isolated from tropical soil.</title>
        <authorList>
            <person name="Lee J.J."/>
            <person name="Kang M.S."/>
            <person name="Kim G.S."/>
            <person name="Lee C.S."/>
            <person name="Lim S."/>
            <person name="Lee J."/>
            <person name="Roh S.H."/>
            <person name="Kang H."/>
            <person name="Ha J.M."/>
            <person name="Bae S."/>
            <person name="Jung H.Y."/>
            <person name="Kim M.K."/>
        </authorList>
    </citation>
    <scope>NUCLEOTIDE SEQUENCE [LARGE SCALE GENOMIC DNA]</scope>
    <source>
        <strain evidence="4 5">LCS9</strain>
    </source>
</reference>
<dbReference type="SUPFAM" id="SSF46785">
    <property type="entry name" value="Winged helix' DNA-binding domain"/>
    <property type="match status" value="1"/>
</dbReference>